<dbReference type="CDD" id="cd23340">
    <property type="entry name" value="beta-trefoil_FSCN_ACP-like"/>
    <property type="match status" value="2"/>
</dbReference>
<gene>
    <name evidence="3" type="ORF">KY290_011789</name>
</gene>
<dbReference type="PANTHER" id="PTHR31205:SF30">
    <property type="entry name" value="DUF569 DOMAIN-CONTAINING PROTEIN"/>
    <property type="match status" value="1"/>
</dbReference>
<dbReference type="Pfam" id="PF04601">
    <property type="entry name" value="DUF569"/>
    <property type="match status" value="3"/>
</dbReference>
<accession>A0ABQ7W1N4</accession>
<keyword evidence="4" id="KW-1185">Reference proteome</keyword>
<dbReference type="CDD" id="cd00257">
    <property type="entry name" value="beta-trefoil_FSCN-like"/>
    <property type="match status" value="1"/>
</dbReference>
<proteinExistence type="predicted"/>
<feature type="domain" description="DUF569" evidence="2">
    <location>
        <begin position="1"/>
        <end position="143"/>
    </location>
</feature>
<dbReference type="Gene3D" id="2.80.10.50">
    <property type="match status" value="3"/>
</dbReference>
<organism evidence="3 4">
    <name type="scientific">Solanum tuberosum</name>
    <name type="common">Potato</name>
    <dbReference type="NCBI Taxonomy" id="4113"/>
    <lineage>
        <taxon>Eukaryota</taxon>
        <taxon>Viridiplantae</taxon>
        <taxon>Streptophyta</taxon>
        <taxon>Embryophyta</taxon>
        <taxon>Tracheophyta</taxon>
        <taxon>Spermatophyta</taxon>
        <taxon>Magnoliopsida</taxon>
        <taxon>eudicotyledons</taxon>
        <taxon>Gunneridae</taxon>
        <taxon>Pentapetalae</taxon>
        <taxon>asterids</taxon>
        <taxon>lamiids</taxon>
        <taxon>Solanales</taxon>
        <taxon>Solanaceae</taxon>
        <taxon>Solanoideae</taxon>
        <taxon>Solaneae</taxon>
        <taxon>Solanum</taxon>
    </lineage>
</organism>
<dbReference type="Proteomes" id="UP000826656">
    <property type="component" value="Unassembled WGS sequence"/>
</dbReference>
<dbReference type="InterPro" id="IPR007679">
    <property type="entry name" value="DUF569"/>
</dbReference>
<reference evidence="3 4" key="1">
    <citation type="journal article" date="2021" name="bioRxiv">
        <title>Chromosome-scale and haplotype-resolved genome assembly of a tetraploid potato cultivar.</title>
        <authorList>
            <person name="Sun H."/>
            <person name="Jiao W.-B."/>
            <person name="Krause K."/>
            <person name="Campoy J.A."/>
            <person name="Goel M."/>
            <person name="Folz-Donahue K."/>
            <person name="Kukat C."/>
            <person name="Huettel B."/>
            <person name="Schneeberger K."/>
        </authorList>
    </citation>
    <scope>NUCLEOTIDE SEQUENCE [LARGE SCALE GENOMIC DNA]</scope>
    <source>
        <strain evidence="3">SolTubOtavaFocal</strain>
        <tissue evidence="3">Leaves</tissue>
    </source>
</reference>
<comment type="caution">
    <text evidence="3">The sequence shown here is derived from an EMBL/GenBank/DDBJ whole genome shotgun (WGS) entry which is preliminary data.</text>
</comment>
<dbReference type="SUPFAM" id="SSF50405">
    <property type="entry name" value="Actin-crosslinking proteins"/>
    <property type="match status" value="3"/>
</dbReference>
<feature type="compositionally biased region" description="Polar residues" evidence="1">
    <location>
        <begin position="545"/>
        <end position="557"/>
    </location>
</feature>
<dbReference type="PANTHER" id="PTHR31205">
    <property type="entry name" value="ACTIN CROSS-LINKING PROTEIN (DUF569)"/>
    <property type="match status" value="1"/>
</dbReference>
<dbReference type="InterPro" id="IPR008999">
    <property type="entry name" value="Actin-crosslinking"/>
</dbReference>
<protein>
    <recommendedName>
        <fullName evidence="2">DUF569 domain-containing protein</fullName>
    </recommendedName>
</protein>
<evidence type="ECO:0000313" key="4">
    <source>
        <dbReference type="Proteomes" id="UP000826656"/>
    </source>
</evidence>
<evidence type="ECO:0000256" key="1">
    <source>
        <dbReference type="SAM" id="MobiDB-lite"/>
    </source>
</evidence>
<dbReference type="EMBL" id="JAIVGD010000005">
    <property type="protein sequence ID" value="KAH0774652.1"/>
    <property type="molecule type" value="Genomic_DNA"/>
</dbReference>
<sequence>MEFFNRAKVVRLKSHLGKYLVADDDEKTVRQSRNGSSKKARWMVEMVQGNPHLIHLRSCNDKYLSASEDAFLLGMTGKRVLQALPGSATDGLIEWEPIKEGYQVKLRTRGGKFLRANGATPPWRNSVTHDLPHRTATQDWVLWDVDVIDISVLDSESLQSYPSTLSSFSSFAEDDFTDYSNIRRSVSEIPSCPSISSDRSSCSSSRQNGMEFFDRAEAVRLQSHLGKYLLADEDEQTVRQSRNGSSHRARWTVELIAGKNNLIRLKSCYGLYLTATEQPFLLGMTGKKVLQALSTKNMDGSIEWEPIKEGFHDSYSRLGYVGVEVVDITISATTESVSRCLSPVSSFNSVLDDYTTSPDTGSPNVVNYQSKRSMNTPMKKNSGMEFFQKAKSVRLKGRHDKFLLADPDQETVYQDRNGTSQSAKWTIEFPEEVENVIRLKSCYGKYLTATDDQFLFGVTGSKVVQSLPRKLDSSIEWEPMKDGFLVKLKTRYGNYLRANGGLPPWRNSITHDIPHRHHDWILWQVDIVEILPESETVAQSRLDDNSSSSFHFTSPTYPGSEPLNNKDGSRDKTHDILTKLKSKWNPPEARRHTIANSNCKLVSTKRLLMTLATCICIMKRCRPNDVSTWNVRACKGNSKA</sequence>
<evidence type="ECO:0000313" key="3">
    <source>
        <dbReference type="EMBL" id="KAH0774652.1"/>
    </source>
</evidence>
<feature type="region of interest" description="Disordered" evidence="1">
    <location>
        <begin position="540"/>
        <end position="571"/>
    </location>
</feature>
<feature type="domain" description="DUF569" evidence="2">
    <location>
        <begin position="384"/>
        <end position="523"/>
    </location>
</feature>
<feature type="domain" description="DUF569" evidence="2">
    <location>
        <begin position="210"/>
        <end position="311"/>
    </location>
</feature>
<evidence type="ECO:0000259" key="2">
    <source>
        <dbReference type="Pfam" id="PF04601"/>
    </source>
</evidence>
<name>A0ABQ7W1N4_SOLTU</name>